<evidence type="ECO:0000313" key="18">
    <source>
        <dbReference type="EMBL" id="CAF1519646.1"/>
    </source>
</evidence>
<feature type="region of interest" description="Disordered" evidence="16">
    <location>
        <begin position="369"/>
        <end position="393"/>
    </location>
</feature>
<dbReference type="SUPFAM" id="SSF81324">
    <property type="entry name" value="Voltage-gated potassium channels"/>
    <property type="match status" value="1"/>
</dbReference>
<feature type="transmembrane region" description="Helical" evidence="15">
    <location>
        <begin position="175"/>
        <end position="199"/>
    </location>
</feature>
<gene>
    <name evidence="19" type="ORF">JXQ802_LOCUS56122</name>
    <name evidence="18" type="ORF">PYM288_LOCUS39569</name>
</gene>
<evidence type="ECO:0000256" key="6">
    <source>
        <dbReference type="ARBA" id="ARBA00022737"/>
    </source>
</evidence>
<keyword evidence="12" id="KW-1015">Disulfide bond</keyword>
<evidence type="ECO:0000313" key="21">
    <source>
        <dbReference type="Proteomes" id="UP000663870"/>
    </source>
</evidence>
<keyword evidence="3 15" id="KW-0894">Sodium channel</keyword>
<accession>A0A815UNL1</accession>
<dbReference type="InterPro" id="IPR027359">
    <property type="entry name" value="Volt_channel_dom_sf"/>
</dbReference>
<evidence type="ECO:0000313" key="19">
    <source>
        <dbReference type="EMBL" id="CAF1661427.1"/>
    </source>
</evidence>
<evidence type="ECO:0000256" key="8">
    <source>
        <dbReference type="ARBA" id="ARBA00022989"/>
    </source>
</evidence>
<evidence type="ECO:0000313" key="20">
    <source>
        <dbReference type="Proteomes" id="UP000663854"/>
    </source>
</evidence>
<dbReference type="Proteomes" id="UP000663870">
    <property type="component" value="Unassembled WGS sequence"/>
</dbReference>
<dbReference type="FunFam" id="1.10.287.70:FF:000001">
    <property type="entry name" value="Sodium channel protein"/>
    <property type="match status" value="1"/>
</dbReference>
<dbReference type="PRINTS" id="PR00170">
    <property type="entry name" value="NACHANNEL"/>
</dbReference>
<dbReference type="GO" id="GO:0019228">
    <property type="term" value="P:neuronal action potential"/>
    <property type="evidence" value="ECO:0007669"/>
    <property type="project" value="TreeGrafter"/>
</dbReference>
<dbReference type="GO" id="GO:0086010">
    <property type="term" value="P:membrane depolarization during action potential"/>
    <property type="evidence" value="ECO:0007669"/>
    <property type="project" value="TreeGrafter"/>
</dbReference>
<keyword evidence="7 15" id="KW-0851">Voltage-gated channel</keyword>
<comment type="function">
    <text evidence="15">Mediates the voltage-dependent sodium ion permeability of excitable membranes. Assuming opened or closed conformations in response to the voltage difference across the membrane, the protein forms a sodium-selective channel through which Na(+) ions may pass in accordance with their electrochemical gradient.</text>
</comment>
<evidence type="ECO:0000256" key="4">
    <source>
        <dbReference type="ARBA" id="ARBA00022475"/>
    </source>
</evidence>
<keyword evidence="11 15" id="KW-0472">Membrane</keyword>
<dbReference type="AlphaFoldDB" id="A0A815UNL1"/>
<evidence type="ECO:0000256" key="14">
    <source>
        <dbReference type="ARBA" id="ARBA00023303"/>
    </source>
</evidence>
<evidence type="ECO:0000256" key="10">
    <source>
        <dbReference type="ARBA" id="ARBA00023065"/>
    </source>
</evidence>
<comment type="subcellular location">
    <subcellularLocation>
        <location evidence="1 15">Cell membrane</location>
        <topology evidence="1 15">Multi-pass membrane protein</topology>
    </subcellularLocation>
</comment>
<keyword evidence="4" id="KW-1003">Cell membrane</keyword>
<organism evidence="18 20">
    <name type="scientific">Rotaria sordida</name>
    <dbReference type="NCBI Taxonomy" id="392033"/>
    <lineage>
        <taxon>Eukaryota</taxon>
        <taxon>Metazoa</taxon>
        <taxon>Spiralia</taxon>
        <taxon>Gnathifera</taxon>
        <taxon>Rotifera</taxon>
        <taxon>Eurotatoria</taxon>
        <taxon>Bdelloidea</taxon>
        <taxon>Philodinida</taxon>
        <taxon>Philodinidae</taxon>
        <taxon>Rotaria</taxon>
    </lineage>
</organism>
<evidence type="ECO:0000256" key="2">
    <source>
        <dbReference type="ARBA" id="ARBA00022448"/>
    </source>
</evidence>
<evidence type="ECO:0000256" key="11">
    <source>
        <dbReference type="ARBA" id="ARBA00023136"/>
    </source>
</evidence>
<dbReference type="EMBL" id="CAJNOL010012849">
    <property type="protein sequence ID" value="CAF1661427.1"/>
    <property type="molecule type" value="Genomic_DNA"/>
</dbReference>
<dbReference type="Gene3D" id="1.20.120.350">
    <property type="entry name" value="Voltage-gated potassium channels. Chain C"/>
    <property type="match status" value="1"/>
</dbReference>
<dbReference type="EMBL" id="CAJNOH010011012">
    <property type="protein sequence ID" value="CAF1519646.1"/>
    <property type="molecule type" value="Genomic_DNA"/>
</dbReference>
<sequence length="393" mass="45182">FTIECVMKLIALNFKYFTIPWNLFDFIIVIASILRGLLEEIIEKYFINPTLLRVVRVARVGRILRFVKGAKSIRILIFAYAVSVPALFNIGLLLFLIMFIYSIFGMSFFAYVRKSAGITDLLNFETFPNSMIVLFHICTNAGWSDVFQALTNDQSPDCDPTIISRSYKGDCGDTIIATLYLVSYVIITSLVVVNMYIAVILENFSQAQEDVQQGLTDDDYDMCYEKWQRLDPSGSQFIRYDQLSDFIDGLQPPLRIPKPNRLVLAAMDLPICEHDRIHYVDIFDGITKYFLGIFNVSIANSEANTSIDIKKDRPKDYHPITTTVQRQRELYLSRMGLKGFRTNVERRRNERKNRESIVRKVTTDELIESDELETPTLASDDNQNHETNLTTST</sequence>
<dbReference type="InterPro" id="IPR001696">
    <property type="entry name" value="Na_channel_asu"/>
</dbReference>
<keyword evidence="10 15" id="KW-0406">Ion transport</keyword>
<evidence type="ECO:0000256" key="1">
    <source>
        <dbReference type="ARBA" id="ARBA00004651"/>
    </source>
</evidence>
<evidence type="ECO:0000256" key="13">
    <source>
        <dbReference type="ARBA" id="ARBA00023201"/>
    </source>
</evidence>
<dbReference type="InterPro" id="IPR043203">
    <property type="entry name" value="VGCC_Ca_Na"/>
</dbReference>
<dbReference type="Gene3D" id="1.10.238.10">
    <property type="entry name" value="EF-hand"/>
    <property type="match status" value="1"/>
</dbReference>
<keyword evidence="5 15" id="KW-0812">Transmembrane</keyword>
<evidence type="ECO:0000256" key="16">
    <source>
        <dbReference type="SAM" id="MobiDB-lite"/>
    </source>
</evidence>
<comment type="similarity">
    <text evidence="15">Belongs to the sodium channel (TC 1.A.1.10) family.</text>
</comment>
<evidence type="ECO:0000256" key="15">
    <source>
        <dbReference type="RuleBase" id="RU361132"/>
    </source>
</evidence>
<feature type="compositionally biased region" description="Polar residues" evidence="16">
    <location>
        <begin position="376"/>
        <end position="393"/>
    </location>
</feature>
<keyword evidence="21" id="KW-1185">Reference proteome</keyword>
<dbReference type="GO" id="GO:0005248">
    <property type="term" value="F:voltage-gated sodium channel activity"/>
    <property type="evidence" value="ECO:0007669"/>
    <property type="project" value="InterPro"/>
</dbReference>
<dbReference type="Proteomes" id="UP000663854">
    <property type="component" value="Unassembled WGS sequence"/>
</dbReference>
<feature type="transmembrane region" description="Helical" evidence="15">
    <location>
        <begin position="75"/>
        <end position="104"/>
    </location>
</feature>
<keyword evidence="13 15" id="KW-0739">Sodium transport</keyword>
<dbReference type="PANTHER" id="PTHR10037">
    <property type="entry name" value="VOLTAGE-GATED CATION CHANNEL CALCIUM AND SODIUM"/>
    <property type="match status" value="1"/>
</dbReference>
<feature type="transmembrane region" description="Helical" evidence="15">
    <location>
        <begin position="19"/>
        <end position="38"/>
    </location>
</feature>
<evidence type="ECO:0000256" key="3">
    <source>
        <dbReference type="ARBA" id="ARBA00022461"/>
    </source>
</evidence>
<comment type="caution">
    <text evidence="18">The sequence shown here is derived from an EMBL/GenBank/DDBJ whole genome shotgun (WGS) entry which is preliminary data.</text>
</comment>
<dbReference type="GO" id="GO:0001518">
    <property type="term" value="C:voltage-gated sodium channel complex"/>
    <property type="evidence" value="ECO:0007669"/>
    <property type="project" value="UniProtKB-UniRule"/>
</dbReference>
<dbReference type="Gene3D" id="1.10.287.70">
    <property type="match status" value="1"/>
</dbReference>
<evidence type="ECO:0000256" key="5">
    <source>
        <dbReference type="ARBA" id="ARBA00022692"/>
    </source>
</evidence>
<dbReference type="Pfam" id="PF00520">
    <property type="entry name" value="Ion_trans"/>
    <property type="match status" value="1"/>
</dbReference>
<keyword evidence="14 15" id="KW-0407">Ion channel</keyword>
<evidence type="ECO:0000256" key="9">
    <source>
        <dbReference type="ARBA" id="ARBA00023053"/>
    </source>
</evidence>
<keyword evidence="2 15" id="KW-0813">Transport</keyword>
<name>A0A815UNL1_9BILA</name>
<comment type="caution">
    <text evidence="15">Lacks conserved residue(s) required for the propagation of feature annotation.</text>
</comment>
<feature type="domain" description="Ion transport" evidence="17">
    <location>
        <begin position="1"/>
        <end position="210"/>
    </location>
</feature>
<keyword evidence="8 15" id="KW-1133">Transmembrane helix</keyword>
<keyword evidence="9 15" id="KW-0915">Sodium</keyword>
<dbReference type="InterPro" id="IPR005821">
    <property type="entry name" value="Ion_trans_dom"/>
</dbReference>
<protein>
    <recommendedName>
        <fullName evidence="15">Sodium channel protein</fullName>
    </recommendedName>
</protein>
<reference evidence="18" key="1">
    <citation type="submission" date="2021-02" db="EMBL/GenBank/DDBJ databases">
        <authorList>
            <person name="Nowell W R."/>
        </authorList>
    </citation>
    <scope>NUCLEOTIDE SEQUENCE</scope>
</reference>
<feature type="non-terminal residue" evidence="18">
    <location>
        <position position="1"/>
    </location>
</feature>
<evidence type="ECO:0000259" key="17">
    <source>
        <dbReference type="Pfam" id="PF00520"/>
    </source>
</evidence>
<keyword evidence="6" id="KW-0677">Repeat</keyword>
<proteinExistence type="inferred from homology"/>
<dbReference type="PANTHER" id="PTHR10037:SF288">
    <property type="entry name" value="SODIUM CHANNEL PROTEIN PARA"/>
    <property type="match status" value="1"/>
</dbReference>
<evidence type="ECO:0000256" key="7">
    <source>
        <dbReference type="ARBA" id="ARBA00022882"/>
    </source>
</evidence>
<evidence type="ECO:0000256" key="12">
    <source>
        <dbReference type="ARBA" id="ARBA00023157"/>
    </source>
</evidence>